<dbReference type="GO" id="GO:0006281">
    <property type="term" value="P:DNA repair"/>
    <property type="evidence" value="ECO:0007669"/>
    <property type="project" value="UniProtKB-KW"/>
</dbReference>
<dbReference type="InterPro" id="IPR036388">
    <property type="entry name" value="WH-like_DNA-bd_sf"/>
</dbReference>
<dbReference type="FunFam" id="1.10.10.10:FF:000214">
    <property type="entry name" value="Methylated-DNA--protein-cysteine methyltransferase"/>
    <property type="match status" value="1"/>
</dbReference>
<proteinExistence type="inferred from homology"/>
<name>A0A1F6BSP1_9BACT</name>
<keyword evidence="5" id="KW-0808">Transferase</keyword>
<keyword evidence="6" id="KW-0227">DNA damage</keyword>
<dbReference type="EMBL" id="MFKN01000036">
    <property type="protein sequence ID" value="OGG39940.1"/>
    <property type="molecule type" value="Genomic_DNA"/>
</dbReference>
<dbReference type="InterPro" id="IPR001497">
    <property type="entry name" value="MethylDNA_cys_MeTrfase_AS"/>
</dbReference>
<evidence type="ECO:0000256" key="1">
    <source>
        <dbReference type="ARBA" id="ARBA00001286"/>
    </source>
</evidence>
<comment type="caution">
    <text evidence="10">The sequence shown here is derived from an EMBL/GenBank/DDBJ whole genome shotgun (WGS) entry which is preliminary data.</text>
</comment>
<comment type="catalytic activity">
    <reaction evidence="8">
        <text>a 6-O-methyl-2'-deoxyguanosine in DNA + L-cysteinyl-[protein] = S-methyl-L-cysteinyl-[protein] + a 2'-deoxyguanosine in DNA</text>
        <dbReference type="Rhea" id="RHEA:24000"/>
        <dbReference type="Rhea" id="RHEA-COMP:10131"/>
        <dbReference type="Rhea" id="RHEA-COMP:10132"/>
        <dbReference type="Rhea" id="RHEA-COMP:11367"/>
        <dbReference type="Rhea" id="RHEA-COMP:11368"/>
        <dbReference type="ChEBI" id="CHEBI:29950"/>
        <dbReference type="ChEBI" id="CHEBI:82612"/>
        <dbReference type="ChEBI" id="CHEBI:85445"/>
        <dbReference type="ChEBI" id="CHEBI:85448"/>
        <dbReference type="EC" id="2.1.1.63"/>
    </reaction>
</comment>
<keyword evidence="7" id="KW-0234">DNA repair</keyword>
<dbReference type="InterPro" id="IPR036217">
    <property type="entry name" value="MethylDNA_cys_MeTrfase_DNAb"/>
</dbReference>
<dbReference type="PANTHER" id="PTHR10815">
    <property type="entry name" value="METHYLATED-DNA--PROTEIN-CYSTEINE METHYLTRANSFERASE"/>
    <property type="match status" value="1"/>
</dbReference>
<dbReference type="Proteomes" id="UP000179014">
    <property type="component" value="Unassembled WGS sequence"/>
</dbReference>
<dbReference type="SUPFAM" id="SSF46767">
    <property type="entry name" value="Methylated DNA-protein cysteine methyltransferase, C-terminal domain"/>
    <property type="match status" value="1"/>
</dbReference>
<feature type="domain" description="Methylated-DNA-[protein]-cysteine S-methyltransferase DNA binding" evidence="9">
    <location>
        <begin position="16"/>
        <end position="94"/>
    </location>
</feature>
<dbReference type="InterPro" id="IPR014048">
    <property type="entry name" value="MethylDNA_cys_MeTrfase_DNA-bd"/>
</dbReference>
<dbReference type="Pfam" id="PF01035">
    <property type="entry name" value="DNA_binding_1"/>
    <property type="match status" value="1"/>
</dbReference>
<dbReference type="PANTHER" id="PTHR10815:SF13">
    <property type="entry name" value="METHYLATED-DNA--PROTEIN-CYSTEINE METHYLTRANSFERASE"/>
    <property type="match status" value="1"/>
</dbReference>
<dbReference type="EC" id="2.1.1.63" evidence="3"/>
<evidence type="ECO:0000313" key="10">
    <source>
        <dbReference type="EMBL" id="OGG39940.1"/>
    </source>
</evidence>
<evidence type="ECO:0000256" key="6">
    <source>
        <dbReference type="ARBA" id="ARBA00022763"/>
    </source>
</evidence>
<comment type="catalytic activity">
    <reaction evidence="1">
        <text>a 4-O-methyl-thymidine in DNA + L-cysteinyl-[protein] = a thymidine in DNA + S-methyl-L-cysteinyl-[protein]</text>
        <dbReference type="Rhea" id="RHEA:53428"/>
        <dbReference type="Rhea" id="RHEA-COMP:10131"/>
        <dbReference type="Rhea" id="RHEA-COMP:10132"/>
        <dbReference type="Rhea" id="RHEA-COMP:13555"/>
        <dbReference type="Rhea" id="RHEA-COMP:13556"/>
        <dbReference type="ChEBI" id="CHEBI:29950"/>
        <dbReference type="ChEBI" id="CHEBI:82612"/>
        <dbReference type="ChEBI" id="CHEBI:137386"/>
        <dbReference type="ChEBI" id="CHEBI:137387"/>
        <dbReference type="EC" id="2.1.1.63"/>
    </reaction>
</comment>
<reference evidence="10 11" key="1">
    <citation type="journal article" date="2016" name="Nat. Commun.">
        <title>Thousands of microbial genomes shed light on interconnected biogeochemical processes in an aquifer system.</title>
        <authorList>
            <person name="Anantharaman K."/>
            <person name="Brown C.T."/>
            <person name="Hug L.A."/>
            <person name="Sharon I."/>
            <person name="Castelle C.J."/>
            <person name="Probst A.J."/>
            <person name="Thomas B.C."/>
            <person name="Singh A."/>
            <person name="Wilkins M.J."/>
            <person name="Karaoz U."/>
            <person name="Brodie E.L."/>
            <person name="Williams K.H."/>
            <person name="Hubbard S.S."/>
            <person name="Banfield J.F."/>
        </authorList>
    </citation>
    <scope>NUCLEOTIDE SEQUENCE [LARGE SCALE GENOMIC DNA]</scope>
</reference>
<dbReference type="PROSITE" id="PS00374">
    <property type="entry name" value="MGMT"/>
    <property type="match status" value="1"/>
</dbReference>
<dbReference type="CDD" id="cd06445">
    <property type="entry name" value="ATase"/>
    <property type="match status" value="1"/>
</dbReference>
<keyword evidence="4" id="KW-0489">Methyltransferase</keyword>
<organism evidence="10 11">
    <name type="scientific">Candidatus Kaiserbacteria bacterium GWA2_50_9</name>
    <dbReference type="NCBI Taxonomy" id="1798474"/>
    <lineage>
        <taxon>Bacteria</taxon>
        <taxon>Candidatus Kaiseribacteriota</taxon>
    </lineage>
</organism>
<evidence type="ECO:0000256" key="2">
    <source>
        <dbReference type="ARBA" id="ARBA00008711"/>
    </source>
</evidence>
<dbReference type="NCBIfam" id="TIGR00589">
    <property type="entry name" value="ogt"/>
    <property type="match status" value="1"/>
</dbReference>
<evidence type="ECO:0000256" key="3">
    <source>
        <dbReference type="ARBA" id="ARBA00011918"/>
    </source>
</evidence>
<evidence type="ECO:0000256" key="5">
    <source>
        <dbReference type="ARBA" id="ARBA00022679"/>
    </source>
</evidence>
<gene>
    <name evidence="10" type="ORF">A2118_01160</name>
</gene>
<dbReference type="GO" id="GO:0003908">
    <property type="term" value="F:methylated-DNA-[protein]-cysteine S-methyltransferase activity"/>
    <property type="evidence" value="ECO:0007669"/>
    <property type="project" value="UniProtKB-EC"/>
</dbReference>
<dbReference type="STRING" id="1798474.A2118_01160"/>
<evidence type="ECO:0000256" key="4">
    <source>
        <dbReference type="ARBA" id="ARBA00022603"/>
    </source>
</evidence>
<evidence type="ECO:0000256" key="7">
    <source>
        <dbReference type="ARBA" id="ARBA00023204"/>
    </source>
</evidence>
<dbReference type="AlphaFoldDB" id="A0A1F6BSP1"/>
<evidence type="ECO:0000256" key="8">
    <source>
        <dbReference type="ARBA" id="ARBA00049348"/>
    </source>
</evidence>
<protein>
    <recommendedName>
        <fullName evidence="3">methylated-DNA--[protein]-cysteine S-methyltransferase</fullName>
        <ecNumber evidence="3">2.1.1.63</ecNumber>
    </recommendedName>
</protein>
<dbReference type="Gene3D" id="1.10.10.10">
    <property type="entry name" value="Winged helix-like DNA-binding domain superfamily/Winged helix DNA-binding domain"/>
    <property type="match status" value="1"/>
</dbReference>
<sequence>MLGCITFIKNVKKNSFAERVRDAVRQIPRGETRSYREVARAIGHPGAARAVGTVMKNNHDLSVPCHRVIRANGEIGGFNRGGSEAKKKLLKLESAI</sequence>
<accession>A0A1F6BSP1</accession>
<dbReference type="GO" id="GO:0032259">
    <property type="term" value="P:methylation"/>
    <property type="evidence" value="ECO:0007669"/>
    <property type="project" value="UniProtKB-KW"/>
</dbReference>
<evidence type="ECO:0000313" key="11">
    <source>
        <dbReference type="Proteomes" id="UP000179014"/>
    </source>
</evidence>
<comment type="similarity">
    <text evidence="2">Belongs to the MGMT family.</text>
</comment>
<evidence type="ECO:0000259" key="9">
    <source>
        <dbReference type="Pfam" id="PF01035"/>
    </source>
</evidence>